<comment type="caution">
    <text evidence="7">The sequence shown here is derived from an EMBL/GenBank/DDBJ whole genome shotgun (WGS) entry which is preliminary data.</text>
</comment>
<reference evidence="7" key="2">
    <citation type="submission" date="2021-04" db="EMBL/GenBank/DDBJ databases">
        <authorList>
            <person name="Gilroy R."/>
        </authorList>
    </citation>
    <scope>NUCLEOTIDE SEQUENCE</scope>
    <source>
        <strain evidence="7">CHK33-7979</strain>
    </source>
</reference>
<feature type="transmembrane region" description="Helical" evidence="5">
    <location>
        <begin position="144"/>
        <end position="162"/>
    </location>
</feature>
<evidence type="ECO:0000313" key="7">
    <source>
        <dbReference type="EMBL" id="HIY72456.1"/>
    </source>
</evidence>
<evidence type="ECO:0000256" key="2">
    <source>
        <dbReference type="ARBA" id="ARBA00022692"/>
    </source>
</evidence>
<feature type="non-terminal residue" evidence="7">
    <location>
        <position position="1"/>
    </location>
</feature>
<gene>
    <name evidence="7" type="ORF">H9826_00580</name>
</gene>
<comment type="subcellular location">
    <subcellularLocation>
        <location evidence="1">Membrane</location>
        <topology evidence="1">Multi-pass membrane protein</topology>
    </subcellularLocation>
</comment>
<dbReference type="PANTHER" id="PTHR37422:SF13">
    <property type="entry name" value="LIPOPOLYSACCHARIDE BIOSYNTHESIS PROTEIN PA4999-RELATED"/>
    <property type="match status" value="1"/>
</dbReference>
<dbReference type="PANTHER" id="PTHR37422">
    <property type="entry name" value="TEICHURONIC ACID BIOSYNTHESIS PROTEIN TUAE"/>
    <property type="match status" value="1"/>
</dbReference>
<sequence>CAIPFLPDTIFNRILTIFNLEDSSTSSRFPLYAAALEMIRTRPIRGAGLGTDAVRLAIKDMNLYHGTAPFVHAHNLYLQIWLETGLIGVLSYGAAMICGLKSAAKACKIHCPREVRLITIGAAAAVAGVLVDCLADYLWNYPRVMVIFWFLFALLLSGVKLARRYAQRAETGGAGL</sequence>
<keyword evidence="3 5" id="KW-1133">Transmembrane helix</keyword>
<evidence type="ECO:0000256" key="4">
    <source>
        <dbReference type="ARBA" id="ARBA00023136"/>
    </source>
</evidence>
<keyword evidence="7" id="KW-0436">Ligase</keyword>
<dbReference type="Proteomes" id="UP000886824">
    <property type="component" value="Unassembled WGS sequence"/>
</dbReference>
<feature type="transmembrane region" description="Helical" evidence="5">
    <location>
        <begin position="80"/>
        <end position="103"/>
    </location>
</feature>
<proteinExistence type="predicted"/>
<reference evidence="7" key="1">
    <citation type="journal article" date="2021" name="PeerJ">
        <title>Extensive microbial diversity within the chicken gut microbiome revealed by metagenomics and culture.</title>
        <authorList>
            <person name="Gilroy R."/>
            <person name="Ravi A."/>
            <person name="Getino M."/>
            <person name="Pursley I."/>
            <person name="Horton D.L."/>
            <person name="Alikhan N.F."/>
            <person name="Baker D."/>
            <person name="Gharbi K."/>
            <person name="Hall N."/>
            <person name="Watson M."/>
            <person name="Adriaenssens E.M."/>
            <person name="Foster-Nyarko E."/>
            <person name="Jarju S."/>
            <person name="Secka A."/>
            <person name="Antonio M."/>
            <person name="Oren A."/>
            <person name="Chaudhuri R.R."/>
            <person name="La Ragione R."/>
            <person name="Hildebrand F."/>
            <person name="Pallen M.J."/>
        </authorList>
    </citation>
    <scope>NUCLEOTIDE SEQUENCE</scope>
    <source>
        <strain evidence="7">CHK33-7979</strain>
    </source>
</reference>
<evidence type="ECO:0000256" key="1">
    <source>
        <dbReference type="ARBA" id="ARBA00004141"/>
    </source>
</evidence>
<dbReference type="AlphaFoldDB" id="A0A9D1Z5K6"/>
<dbReference type="Pfam" id="PF04932">
    <property type="entry name" value="Wzy_C"/>
    <property type="match status" value="1"/>
</dbReference>
<dbReference type="InterPro" id="IPR051533">
    <property type="entry name" value="WaaL-like"/>
</dbReference>
<dbReference type="GO" id="GO:0016020">
    <property type="term" value="C:membrane"/>
    <property type="evidence" value="ECO:0007669"/>
    <property type="project" value="UniProtKB-SubCell"/>
</dbReference>
<accession>A0A9D1Z5K6</accession>
<evidence type="ECO:0000259" key="6">
    <source>
        <dbReference type="Pfam" id="PF04932"/>
    </source>
</evidence>
<evidence type="ECO:0000313" key="8">
    <source>
        <dbReference type="Proteomes" id="UP000886824"/>
    </source>
</evidence>
<feature type="domain" description="O-antigen ligase-related" evidence="6">
    <location>
        <begin position="7"/>
        <end position="92"/>
    </location>
</feature>
<feature type="transmembrane region" description="Helical" evidence="5">
    <location>
        <begin position="115"/>
        <end position="138"/>
    </location>
</feature>
<protein>
    <submittedName>
        <fullName evidence="7">O-antigen ligase family protein</fullName>
    </submittedName>
</protein>
<dbReference type="GO" id="GO:0016874">
    <property type="term" value="F:ligase activity"/>
    <property type="evidence" value="ECO:0007669"/>
    <property type="project" value="UniProtKB-KW"/>
</dbReference>
<organism evidence="7 8">
    <name type="scientific">Candidatus Intestinimonas merdavium</name>
    <dbReference type="NCBI Taxonomy" id="2838622"/>
    <lineage>
        <taxon>Bacteria</taxon>
        <taxon>Bacillati</taxon>
        <taxon>Bacillota</taxon>
        <taxon>Clostridia</taxon>
        <taxon>Eubacteriales</taxon>
        <taxon>Intestinimonas</taxon>
    </lineage>
</organism>
<name>A0A9D1Z5K6_9FIRM</name>
<dbReference type="EMBL" id="DXCX01000011">
    <property type="protein sequence ID" value="HIY72456.1"/>
    <property type="molecule type" value="Genomic_DNA"/>
</dbReference>
<keyword evidence="4 5" id="KW-0472">Membrane</keyword>
<keyword evidence="2 5" id="KW-0812">Transmembrane</keyword>
<evidence type="ECO:0000256" key="3">
    <source>
        <dbReference type="ARBA" id="ARBA00022989"/>
    </source>
</evidence>
<dbReference type="InterPro" id="IPR007016">
    <property type="entry name" value="O-antigen_ligase-rel_domated"/>
</dbReference>
<evidence type="ECO:0000256" key="5">
    <source>
        <dbReference type="SAM" id="Phobius"/>
    </source>
</evidence>